<feature type="domain" description="Thioredoxin" evidence="11">
    <location>
        <begin position="4"/>
        <end position="164"/>
    </location>
</feature>
<comment type="function">
    <text evidence="9">Thiol-specific peroxidase that catalyzes the reduction of hydrogen peroxide and organic hydroperoxides to water and alcohols, respectively.</text>
</comment>
<dbReference type="GO" id="GO:0005829">
    <property type="term" value="C:cytosol"/>
    <property type="evidence" value="ECO:0007669"/>
    <property type="project" value="TreeGrafter"/>
</dbReference>
<dbReference type="Pfam" id="PF10417">
    <property type="entry name" value="1-cysPrx_C"/>
    <property type="match status" value="1"/>
</dbReference>
<evidence type="ECO:0000313" key="12">
    <source>
        <dbReference type="EMBL" id="KAJ9144987.1"/>
    </source>
</evidence>
<dbReference type="Pfam" id="PF00578">
    <property type="entry name" value="AhpC-TSA"/>
    <property type="match status" value="1"/>
</dbReference>
<reference evidence="12" key="1">
    <citation type="submission" date="2022-07" db="EMBL/GenBank/DDBJ databases">
        <title>Fungi with potential for degradation of polypropylene.</title>
        <authorList>
            <person name="Gostincar C."/>
        </authorList>
    </citation>
    <scope>NUCLEOTIDE SEQUENCE</scope>
    <source>
        <strain evidence="12">EXF-13308</strain>
    </source>
</reference>
<keyword evidence="6" id="KW-1015">Disulfide bond</keyword>
<keyword evidence="5 9" id="KW-0560">Oxidoreductase</keyword>
<evidence type="ECO:0000256" key="7">
    <source>
        <dbReference type="ARBA" id="ARBA00023284"/>
    </source>
</evidence>
<gene>
    <name evidence="12" type="ORF">NKR23_g5673</name>
</gene>
<accession>A0AA38VQL5</accession>
<comment type="catalytic activity">
    <reaction evidence="8">
        <text>a hydroperoxide + [thioredoxin]-dithiol = an alcohol + [thioredoxin]-disulfide + H2O</text>
        <dbReference type="Rhea" id="RHEA:62620"/>
        <dbReference type="Rhea" id="RHEA-COMP:10698"/>
        <dbReference type="Rhea" id="RHEA-COMP:10700"/>
        <dbReference type="ChEBI" id="CHEBI:15377"/>
        <dbReference type="ChEBI" id="CHEBI:29950"/>
        <dbReference type="ChEBI" id="CHEBI:30879"/>
        <dbReference type="ChEBI" id="CHEBI:35924"/>
        <dbReference type="ChEBI" id="CHEBI:50058"/>
        <dbReference type="EC" id="1.11.1.24"/>
    </reaction>
</comment>
<dbReference type="PROSITE" id="PS51352">
    <property type="entry name" value="THIOREDOXIN_2"/>
    <property type="match status" value="1"/>
</dbReference>
<dbReference type="InterPro" id="IPR050217">
    <property type="entry name" value="Peroxiredoxin"/>
</dbReference>
<keyword evidence="7 9" id="KW-0676">Redox-active center</keyword>
<dbReference type="GO" id="GO:0008379">
    <property type="term" value="F:thioredoxin peroxidase activity"/>
    <property type="evidence" value="ECO:0007669"/>
    <property type="project" value="TreeGrafter"/>
</dbReference>
<comment type="similarity">
    <text evidence="1">Belongs to the peroxiredoxin family. AhpC/Prx1 subfamily.</text>
</comment>
<evidence type="ECO:0000256" key="5">
    <source>
        <dbReference type="ARBA" id="ARBA00023002"/>
    </source>
</evidence>
<dbReference type="GO" id="GO:0042744">
    <property type="term" value="P:hydrogen peroxide catabolic process"/>
    <property type="evidence" value="ECO:0007669"/>
    <property type="project" value="TreeGrafter"/>
</dbReference>
<dbReference type="GO" id="GO:0045454">
    <property type="term" value="P:cell redox homeostasis"/>
    <property type="evidence" value="ECO:0007669"/>
    <property type="project" value="TreeGrafter"/>
</dbReference>
<dbReference type="EMBL" id="JANBVO010000015">
    <property type="protein sequence ID" value="KAJ9144987.1"/>
    <property type="molecule type" value="Genomic_DNA"/>
</dbReference>
<organism evidence="12 13">
    <name type="scientific">Pleurostoma richardsiae</name>
    <dbReference type="NCBI Taxonomy" id="41990"/>
    <lineage>
        <taxon>Eukaryota</taxon>
        <taxon>Fungi</taxon>
        <taxon>Dikarya</taxon>
        <taxon>Ascomycota</taxon>
        <taxon>Pezizomycotina</taxon>
        <taxon>Sordariomycetes</taxon>
        <taxon>Sordariomycetidae</taxon>
        <taxon>Calosphaeriales</taxon>
        <taxon>Pleurostomataceae</taxon>
        <taxon>Pleurostoma</taxon>
    </lineage>
</organism>
<dbReference type="InterPro" id="IPR000866">
    <property type="entry name" value="AhpC/TSA"/>
</dbReference>
<sequence>MSKAFVQKPAPAFKATTVFPGGEFKDISLSDFRGQWVVLLFYPMDFTFVCPTEIIQYNDSLDRFKALNTTVLGVSTDSAYSHLAWVQKPRKEGGLGEDLQMPLIADRNQQISRHYGVLIEEEGVALRGLFIIDPKGTLRQITVNDLPVGRNVEETIRLIEALQFTDEYGEVCPAGWNKGSKTIKADPKASLEYFGDANGDSKRQKMETD</sequence>
<feature type="active site" description="Cysteine sulfenic acid (-SOH) intermediate; for peroxidase activity" evidence="10">
    <location>
        <position position="50"/>
    </location>
</feature>
<dbReference type="AlphaFoldDB" id="A0AA38VQL5"/>
<evidence type="ECO:0000256" key="8">
    <source>
        <dbReference type="ARBA" id="ARBA00049091"/>
    </source>
</evidence>
<evidence type="ECO:0000256" key="2">
    <source>
        <dbReference type="ARBA" id="ARBA00013017"/>
    </source>
</evidence>
<dbReference type="InterPro" id="IPR013766">
    <property type="entry name" value="Thioredoxin_domain"/>
</dbReference>
<dbReference type="GO" id="GO:0034599">
    <property type="term" value="P:cellular response to oxidative stress"/>
    <property type="evidence" value="ECO:0007669"/>
    <property type="project" value="UniProtKB-ARBA"/>
</dbReference>
<proteinExistence type="inferred from homology"/>
<dbReference type="SUPFAM" id="SSF52833">
    <property type="entry name" value="Thioredoxin-like"/>
    <property type="match status" value="1"/>
</dbReference>
<dbReference type="Gene3D" id="3.40.30.10">
    <property type="entry name" value="Glutaredoxin"/>
    <property type="match status" value="1"/>
</dbReference>
<dbReference type="InterPro" id="IPR024706">
    <property type="entry name" value="Peroxiredoxin_AhpC-typ"/>
</dbReference>
<evidence type="ECO:0000256" key="6">
    <source>
        <dbReference type="ARBA" id="ARBA00023157"/>
    </source>
</evidence>
<dbReference type="Proteomes" id="UP001174694">
    <property type="component" value="Unassembled WGS sequence"/>
</dbReference>
<keyword evidence="3 9" id="KW-0575">Peroxidase</keyword>
<dbReference type="FunFam" id="3.40.30.10:FF:000003">
    <property type="entry name" value="Peroxiredoxin 1"/>
    <property type="match status" value="1"/>
</dbReference>
<dbReference type="PANTHER" id="PTHR10681:SF128">
    <property type="entry name" value="THIOREDOXIN-DEPENDENT PEROXIDE REDUCTASE, MITOCHONDRIAL"/>
    <property type="match status" value="1"/>
</dbReference>
<dbReference type="EC" id="1.11.1.24" evidence="2"/>
<dbReference type="CDD" id="cd03015">
    <property type="entry name" value="PRX_Typ2cys"/>
    <property type="match status" value="1"/>
</dbReference>
<evidence type="ECO:0000256" key="3">
    <source>
        <dbReference type="ARBA" id="ARBA00022559"/>
    </source>
</evidence>
<dbReference type="InterPro" id="IPR019479">
    <property type="entry name" value="Peroxiredoxin_C"/>
</dbReference>
<evidence type="ECO:0000256" key="10">
    <source>
        <dbReference type="PIRSR" id="PIRSR000239-1"/>
    </source>
</evidence>
<keyword evidence="4 9" id="KW-0049">Antioxidant</keyword>
<dbReference type="PANTHER" id="PTHR10681">
    <property type="entry name" value="THIOREDOXIN PEROXIDASE"/>
    <property type="match status" value="1"/>
</dbReference>
<name>A0AA38VQL5_9PEZI</name>
<evidence type="ECO:0000259" key="11">
    <source>
        <dbReference type="PROSITE" id="PS51352"/>
    </source>
</evidence>
<dbReference type="InterPro" id="IPR036249">
    <property type="entry name" value="Thioredoxin-like_sf"/>
</dbReference>
<comment type="caution">
    <text evidence="12">The sequence shown here is derived from an EMBL/GenBank/DDBJ whole genome shotgun (WGS) entry which is preliminary data.</text>
</comment>
<keyword evidence="13" id="KW-1185">Reference proteome</keyword>
<protein>
    <recommendedName>
        <fullName evidence="2">thioredoxin-dependent peroxiredoxin</fullName>
        <ecNumber evidence="2">1.11.1.24</ecNumber>
    </recommendedName>
</protein>
<dbReference type="PIRSF" id="PIRSF000239">
    <property type="entry name" value="AHPC"/>
    <property type="match status" value="1"/>
</dbReference>
<evidence type="ECO:0000256" key="1">
    <source>
        <dbReference type="ARBA" id="ARBA00009796"/>
    </source>
</evidence>
<evidence type="ECO:0000256" key="9">
    <source>
        <dbReference type="PIRNR" id="PIRNR000239"/>
    </source>
</evidence>
<evidence type="ECO:0000256" key="4">
    <source>
        <dbReference type="ARBA" id="ARBA00022862"/>
    </source>
</evidence>
<evidence type="ECO:0000313" key="13">
    <source>
        <dbReference type="Proteomes" id="UP001174694"/>
    </source>
</evidence>